<feature type="compositionally biased region" description="Basic and acidic residues" evidence="2">
    <location>
        <begin position="986"/>
        <end position="1006"/>
    </location>
</feature>
<gene>
    <name evidence="4" type="primary">pol</name>
    <name evidence="4" type="ORF">T12_11846</name>
</gene>
<dbReference type="InterPro" id="IPR008042">
    <property type="entry name" value="Retrotrans_Pao"/>
</dbReference>
<dbReference type="SUPFAM" id="SSF56672">
    <property type="entry name" value="DNA/RNA polymerases"/>
    <property type="match status" value="1"/>
</dbReference>
<feature type="domain" description="Peptidase A2" evidence="3">
    <location>
        <begin position="344"/>
        <end position="392"/>
    </location>
</feature>
<evidence type="ECO:0000313" key="5">
    <source>
        <dbReference type="Proteomes" id="UP000054783"/>
    </source>
</evidence>
<comment type="caution">
    <text evidence="4">The sequence shown here is derived from an EMBL/GenBank/DDBJ whole genome shotgun (WGS) entry which is preliminary data.</text>
</comment>
<dbReference type="Gene3D" id="2.40.70.10">
    <property type="entry name" value="Acid Proteases"/>
    <property type="match status" value="1"/>
</dbReference>
<feature type="region of interest" description="Disordered" evidence="2">
    <location>
        <begin position="745"/>
        <end position="767"/>
    </location>
</feature>
<evidence type="ECO:0000256" key="2">
    <source>
        <dbReference type="SAM" id="MobiDB-lite"/>
    </source>
</evidence>
<proteinExistence type="predicted"/>
<feature type="compositionally biased region" description="Low complexity" evidence="2">
    <location>
        <begin position="930"/>
        <end position="942"/>
    </location>
</feature>
<feature type="region of interest" description="Disordered" evidence="2">
    <location>
        <begin position="1241"/>
        <end position="1281"/>
    </location>
</feature>
<feature type="compositionally biased region" description="Low complexity" evidence="2">
    <location>
        <begin position="1150"/>
        <end position="1161"/>
    </location>
</feature>
<feature type="region of interest" description="Disordered" evidence="2">
    <location>
        <begin position="985"/>
        <end position="1006"/>
    </location>
</feature>
<feature type="compositionally biased region" description="Acidic residues" evidence="2">
    <location>
        <begin position="1269"/>
        <end position="1281"/>
    </location>
</feature>
<dbReference type="EMBL" id="JYDQ01000072">
    <property type="protein sequence ID" value="KRY16823.1"/>
    <property type="molecule type" value="Genomic_DNA"/>
</dbReference>
<dbReference type="InterPro" id="IPR043502">
    <property type="entry name" value="DNA/RNA_pol_sf"/>
</dbReference>
<protein>
    <submittedName>
        <fullName evidence="4">Retrovirus-related Pol polyprotein from transposon gypsy</fullName>
    </submittedName>
</protein>
<dbReference type="Proteomes" id="UP000054783">
    <property type="component" value="Unassembled WGS sequence"/>
</dbReference>
<feature type="region of interest" description="Disordered" evidence="2">
    <location>
        <begin position="1336"/>
        <end position="1362"/>
    </location>
</feature>
<dbReference type="Pfam" id="PF00078">
    <property type="entry name" value="RVT_1"/>
    <property type="match status" value="1"/>
</dbReference>
<keyword evidence="1" id="KW-0378">Hydrolase</keyword>
<feature type="region of interest" description="Disordered" evidence="2">
    <location>
        <begin position="225"/>
        <end position="246"/>
    </location>
</feature>
<dbReference type="InterPro" id="IPR021109">
    <property type="entry name" value="Peptidase_aspartic_dom_sf"/>
</dbReference>
<dbReference type="PANTHER" id="PTHR47331:SF1">
    <property type="entry name" value="GAG-LIKE PROTEIN"/>
    <property type="match status" value="1"/>
</dbReference>
<dbReference type="PANTHER" id="PTHR47331">
    <property type="entry name" value="PHD-TYPE DOMAIN-CONTAINING PROTEIN"/>
    <property type="match status" value="1"/>
</dbReference>
<dbReference type="Gene3D" id="3.30.70.270">
    <property type="match status" value="1"/>
</dbReference>
<evidence type="ECO:0000313" key="4">
    <source>
        <dbReference type="EMBL" id="KRY16823.1"/>
    </source>
</evidence>
<keyword evidence="5" id="KW-1185">Reference proteome</keyword>
<dbReference type="CDD" id="cd01647">
    <property type="entry name" value="RT_LTR"/>
    <property type="match status" value="1"/>
</dbReference>
<feature type="compositionally biased region" description="Basic and acidic residues" evidence="2">
    <location>
        <begin position="746"/>
        <end position="756"/>
    </location>
</feature>
<feature type="region of interest" description="Disordered" evidence="2">
    <location>
        <begin position="927"/>
        <end position="948"/>
    </location>
</feature>
<evidence type="ECO:0000256" key="1">
    <source>
        <dbReference type="ARBA" id="ARBA00022801"/>
    </source>
</evidence>
<feature type="region of interest" description="Disordered" evidence="2">
    <location>
        <begin position="32"/>
        <end position="58"/>
    </location>
</feature>
<dbReference type="InterPro" id="IPR043128">
    <property type="entry name" value="Rev_trsase/Diguanyl_cyclase"/>
</dbReference>
<name>A0A0V0ZVU0_9BILA</name>
<accession>A0A0V0ZVU0</accession>
<dbReference type="GO" id="GO:0004190">
    <property type="term" value="F:aspartic-type endopeptidase activity"/>
    <property type="evidence" value="ECO:0007669"/>
    <property type="project" value="InterPro"/>
</dbReference>
<sequence length="1362" mass="149922">MEYGSTDVRVRSRGCAVGEACVNASSSVLARGKRRPERKRNLMFNTGPAPNSDEPANNTVEEVNEPARGSGSLHLGPLQELTPSWLERLQDFLCVIRVPLSDHGVVARYLLSDPVRRELYPAGQARENSSEEFKKRLLDAHGREESAGQLIERFHALHQREGQTIEQYAQEVVEVGRRAGVTERDLVARFAGGITSKEAYLAIRLQEPTTLTEAQRLVSHVMRSEEHFHQRRQTHTGNSKLEKTETTQSIDDFIREVRKLSLEGWKAGRAGADCRTTCHENRRLFQLRWIGPPLTRLPPRKTPNQRLPTGTYSGGPRNRWVLSMAGLQAGDTPCVNGMLSGTRVSLLLDTGTVVSVLPESLWQIASGGEPLQRETGTILLTEGRRMCISGVGVEPLQLGRWRGRVPVMVVRNLVVPGVMGTNFFDSFVRTPQGVGSDAGAGADGPKDWTHPLMGGAGWSTHCGQVLVSIVQRYKRAISCGATDLRRTSLVQHRIETRGARPVKLPPRRLYPSPAGGGGSANPGNAGRRGNRISLRPLEFTGSASSEEGRFPAVLRETLDALAWAKWFSTLDLASGYWQVEIAERDREKTAFLLELFQLRVMHFGLCNAPATFQRLMEKALSGLKWNTCLVYLDDIIVFGKTDEEHLERLETTCWILEIGLQEDIQKMYLQVALPEADRDTIRLNAEKHQADCTGAVSDILPNMYVDDLVVSCNNIPDAKRMAREAPRLLGKGGFHLAKWASNSPDVVKEVPSKDQESSDGVGIDWDDPLPPEASAQGQTWKEVLPGLSMIVAERALVQVSVEDITRMELHGFADASGKAYGAVVYLRLTHSDERVEVRLVVAKSRVALIKCLSLPRLELMAAFLYARLLACVHRELAMNIERCVHWSDSTITLCWNKGDPGRWKPFLANRNPANLLSRGVRLIGSRLRPSSGLGQGQRRSGSYGSGEGVRKSSLVMVAGLKWDVRKIIDATRYYNYVRTSSGSAEHVGDRLADHSTRERTPGVEEPPRVFEDVRLRFYMHGGTGNLPGTGHDQRDLVARFGGGITSREINRVIRLLKPPTLAEAQKLATRIIQVEDDFQERQQPRAGIAKPEKAEMAQKIDAMIREMGNLAKKDCTWMLSLLQLGPPPARLSPATDLNPDSACPEQPKWGSPSPGDDGASSGACVSVVPLSIWHKFTGGEPLEAPEAPSCSATGGGCPSAARGRCRCRWEAGGDAYTSPLWKGSSYQGSWVRTSLTSMSTNRLARRKDEPAPATRPGIGSAWITGSTQDQEEGGPETDSGELEACERAMVTERSAPRRIGGSYATYPRGKERISIDPDVRYPWGCEAGYGQPYQAVERKRQRAPADPGVEHAEDFATGGPRG</sequence>
<dbReference type="Gene3D" id="3.10.10.10">
    <property type="entry name" value="HIV Type 1 Reverse Transcriptase, subunit A, domain 1"/>
    <property type="match status" value="1"/>
</dbReference>
<dbReference type="GO" id="GO:0006508">
    <property type="term" value="P:proteolysis"/>
    <property type="evidence" value="ECO:0007669"/>
    <property type="project" value="InterPro"/>
</dbReference>
<reference evidence="4 5" key="1">
    <citation type="submission" date="2015-01" db="EMBL/GenBank/DDBJ databases">
        <title>Evolution of Trichinella species and genotypes.</title>
        <authorList>
            <person name="Korhonen P.K."/>
            <person name="Edoardo P."/>
            <person name="Giuseppe L.R."/>
            <person name="Gasser R.B."/>
        </authorList>
    </citation>
    <scope>NUCLEOTIDE SEQUENCE [LARGE SCALE GENOMIC DNA]</scope>
    <source>
        <strain evidence="4">ISS2496</strain>
    </source>
</reference>
<feature type="region of interest" description="Disordered" evidence="2">
    <location>
        <begin position="1130"/>
        <end position="1161"/>
    </location>
</feature>
<dbReference type="STRING" id="990121.A0A0V0ZVU0"/>
<dbReference type="Pfam" id="PF05380">
    <property type="entry name" value="Peptidase_A17"/>
    <property type="match status" value="1"/>
</dbReference>
<organism evidence="4 5">
    <name type="scientific">Trichinella patagoniensis</name>
    <dbReference type="NCBI Taxonomy" id="990121"/>
    <lineage>
        <taxon>Eukaryota</taxon>
        <taxon>Metazoa</taxon>
        <taxon>Ecdysozoa</taxon>
        <taxon>Nematoda</taxon>
        <taxon>Enoplea</taxon>
        <taxon>Dorylaimia</taxon>
        <taxon>Trichinellida</taxon>
        <taxon>Trichinellidae</taxon>
        <taxon>Trichinella</taxon>
    </lineage>
</organism>
<feature type="region of interest" description="Disordered" evidence="2">
    <location>
        <begin position="503"/>
        <end position="530"/>
    </location>
</feature>
<dbReference type="PROSITE" id="PS50175">
    <property type="entry name" value="ASP_PROT_RETROV"/>
    <property type="match status" value="1"/>
</dbReference>
<dbReference type="SUPFAM" id="SSF50630">
    <property type="entry name" value="Acid proteases"/>
    <property type="match status" value="1"/>
</dbReference>
<dbReference type="InterPro" id="IPR000477">
    <property type="entry name" value="RT_dom"/>
</dbReference>
<dbReference type="InterPro" id="IPR001995">
    <property type="entry name" value="Peptidase_A2_cat"/>
</dbReference>
<evidence type="ECO:0000259" key="3">
    <source>
        <dbReference type="PROSITE" id="PS50175"/>
    </source>
</evidence>